<dbReference type="EMBL" id="BK059114">
    <property type="protein sequence ID" value="DAE31997.1"/>
    <property type="molecule type" value="Genomic_DNA"/>
</dbReference>
<evidence type="ECO:0000313" key="1">
    <source>
        <dbReference type="EMBL" id="DAE31997.1"/>
    </source>
</evidence>
<sequence length="35" mass="4288">MKKVPPTFWVFRFQKSVRKILQKLVENLQRTRTAL</sequence>
<organism evidence="1">
    <name type="scientific">virus sp. ctReX5</name>
    <dbReference type="NCBI Taxonomy" id="2825818"/>
    <lineage>
        <taxon>Viruses</taxon>
    </lineage>
</organism>
<protein>
    <submittedName>
        <fullName evidence="1">Uncharacterized protein</fullName>
    </submittedName>
</protein>
<proteinExistence type="predicted"/>
<reference evidence="1" key="1">
    <citation type="journal article" date="2021" name="Proc. Natl. Acad. Sci. U.S.A.">
        <title>A Catalog of Tens of Thousands of Viruses from Human Metagenomes Reveals Hidden Associations with Chronic Diseases.</title>
        <authorList>
            <person name="Tisza M.J."/>
            <person name="Buck C.B."/>
        </authorList>
    </citation>
    <scope>NUCLEOTIDE SEQUENCE</scope>
    <source>
        <strain evidence="1">CtReX5</strain>
    </source>
</reference>
<accession>A0A8S5RLQ0</accession>
<name>A0A8S5RLQ0_9VIRU</name>